<dbReference type="EMBL" id="CP000411">
    <property type="protein sequence ID" value="ABJ57020.1"/>
    <property type="molecule type" value="Genomic_DNA"/>
</dbReference>
<gene>
    <name evidence="1" type="ordered locus">OEOE_1122</name>
</gene>
<evidence type="ECO:0000313" key="2">
    <source>
        <dbReference type="Proteomes" id="UP000000774"/>
    </source>
</evidence>
<dbReference type="HOGENOM" id="CLU_2155775_0_0_9"/>
<accession>Q04EV2</accession>
<dbReference type="Proteomes" id="UP000000774">
    <property type="component" value="Chromosome"/>
</dbReference>
<name>Q04EV2_OENOB</name>
<dbReference type="eggNOG" id="COG0346">
    <property type="taxonomic scope" value="Bacteria"/>
</dbReference>
<keyword evidence="2" id="KW-1185">Reference proteome</keyword>
<proteinExistence type="predicted"/>
<organism evidence="1 2">
    <name type="scientific">Oenococcus oeni (strain ATCC BAA-331 / PSU-1)</name>
    <dbReference type="NCBI Taxonomy" id="203123"/>
    <lineage>
        <taxon>Bacteria</taxon>
        <taxon>Bacillati</taxon>
        <taxon>Bacillota</taxon>
        <taxon>Bacilli</taxon>
        <taxon>Lactobacillales</taxon>
        <taxon>Lactobacillaceae</taxon>
        <taxon>Oenococcus</taxon>
    </lineage>
</organism>
<dbReference type="AlphaFoldDB" id="Q04EV2"/>
<reference evidence="1 2" key="1">
    <citation type="journal article" date="2006" name="Proc. Natl. Acad. Sci. U.S.A.">
        <title>Comparative genomics of the lactic acid bacteria.</title>
        <authorList>
            <person name="Makarova K."/>
            <person name="Slesarev A."/>
            <person name="Wolf Y."/>
            <person name="Sorokin A."/>
            <person name="Mirkin B."/>
            <person name="Koonin E."/>
            <person name="Pavlov A."/>
            <person name="Pavlova N."/>
            <person name="Karamychev V."/>
            <person name="Polouchine N."/>
            <person name="Shakhova V."/>
            <person name="Grigoriev I."/>
            <person name="Lou Y."/>
            <person name="Rohksar D."/>
            <person name="Lucas S."/>
            <person name="Huang K."/>
            <person name="Goodstein D.M."/>
            <person name="Hawkins T."/>
            <person name="Plengvidhya V."/>
            <person name="Welker D."/>
            <person name="Hughes J."/>
            <person name="Goh Y."/>
            <person name="Benson A."/>
            <person name="Baldwin K."/>
            <person name="Lee J.H."/>
            <person name="Diaz-Muniz I."/>
            <person name="Dosti B."/>
            <person name="Smeianov V."/>
            <person name="Wechter W."/>
            <person name="Barabote R."/>
            <person name="Lorca G."/>
            <person name="Altermann E."/>
            <person name="Barrangou R."/>
            <person name="Ganesan B."/>
            <person name="Xie Y."/>
            <person name="Rawsthorne H."/>
            <person name="Tamir D."/>
            <person name="Parker C."/>
            <person name="Breidt F."/>
            <person name="Broadbent J."/>
            <person name="Hutkins R."/>
            <person name="O'Sullivan D."/>
            <person name="Steele J."/>
            <person name="Unlu G."/>
            <person name="Saier M."/>
            <person name="Klaenhammer T."/>
            <person name="Richardson P."/>
            <person name="Kozyavkin S."/>
            <person name="Weimer B."/>
            <person name="Mills D."/>
        </authorList>
    </citation>
    <scope>NUCLEOTIDE SEQUENCE [LARGE SCALE GENOMIC DNA]</scope>
    <source>
        <strain evidence="2">ATCC BAA-331 / PSU-1</strain>
    </source>
</reference>
<protein>
    <submittedName>
        <fullName evidence="1">Uncharacterized protein</fullName>
    </submittedName>
</protein>
<sequence>MDRAINFYELLLDQKVSERYSVLAFSISNIIDFVCLIPPKVIERHIWGNNCLPSFQVNKMELLLKRIDELSVPIGFLLTKVWSYSLKIAKGMYCKQMNCFFGLFLDNNIFF</sequence>
<dbReference type="KEGG" id="ooe:OEOE_1122"/>
<evidence type="ECO:0000313" key="1">
    <source>
        <dbReference type="EMBL" id="ABJ57020.1"/>
    </source>
</evidence>